<reference evidence="3" key="1">
    <citation type="submission" date="2017-01" db="EMBL/GenBank/DDBJ databases">
        <title>Comparative genomics of anhydrobiosis in the tardigrade Hypsibius dujardini.</title>
        <authorList>
            <person name="Yoshida Y."/>
            <person name="Koutsovoulos G."/>
            <person name="Laetsch D."/>
            <person name="Stevens L."/>
            <person name="Kumar S."/>
            <person name="Horikawa D."/>
            <person name="Ishino K."/>
            <person name="Komine S."/>
            <person name="Tomita M."/>
            <person name="Blaxter M."/>
            <person name="Arakawa K."/>
        </authorList>
    </citation>
    <scope>NUCLEOTIDE SEQUENCE [LARGE SCALE GENOMIC DNA]</scope>
    <source>
        <strain evidence="3">Z151</strain>
    </source>
</reference>
<dbReference type="EMBL" id="MTYJ01000006">
    <property type="protein sequence ID" value="OQV24487.1"/>
    <property type="molecule type" value="Genomic_DNA"/>
</dbReference>
<dbReference type="OrthoDB" id="10055591at2759"/>
<proteinExistence type="predicted"/>
<gene>
    <name evidence="2" type="ORF">BV898_01549</name>
</gene>
<dbReference type="AlphaFoldDB" id="A0A1W0XAE1"/>
<evidence type="ECO:0000313" key="3">
    <source>
        <dbReference type="Proteomes" id="UP000192578"/>
    </source>
</evidence>
<organism evidence="2 3">
    <name type="scientific">Hypsibius exemplaris</name>
    <name type="common">Freshwater tardigrade</name>
    <dbReference type="NCBI Taxonomy" id="2072580"/>
    <lineage>
        <taxon>Eukaryota</taxon>
        <taxon>Metazoa</taxon>
        <taxon>Ecdysozoa</taxon>
        <taxon>Tardigrada</taxon>
        <taxon>Eutardigrada</taxon>
        <taxon>Parachela</taxon>
        <taxon>Hypsibioidea</taxon>
        <taxon>Hypsibiidae</taxon>
        <taxon>Hypsibius</taxon>
    </lineage>
</organism>
<keyword evidence="3" id="KW-1185">Reference proteome</keyword>
<evidence type="ECO:0000256" key="1">
    <source>
        <dbReference type="SAM" id="MobiDB-lite"/>
    </source>
</evidence>
<feature type="region of interest" description="Disordered" evidence="1">
    <location>
        <begin position="1"/>
        <end position="92"/>
    </location>
</feature>
<sequence length="92" mass="10228">MEHVTKEKHVVRDGKETYSVRSENRDGRSVGDKIEDAKNAYKTGPEDLARETKVSSHSDGNRTSTEYKSEVKDPRSVGDKLADAKDAFSGKN</sequence>
<name>A0A1W0XAE1_HYPEX</name>
<accession>A0A1W0XAE1</accession>
<dbReference type="Proteomes" id="UP000192578">
    <property type="component" value="Unassembled WGS sequence"/>
</dbReference>
<protein>
    <submittedName>
        <fullName evidence="2">Uncharacterized protein</fullName>
    </submittedName>
</protein>
<evidence type="ECO:0000313" key="2">
    <source>
        <dbReference type="EMBL" id="OQV24487.1"/>
    </source>
</evidence>
<comment type="caution">
    <text evidence="2">The sequence shown here is derived from an EMBL/GenBank/DDBJ whole genome shotgun (WGS) entry which is preliminary data.</text>
</comment>